<dbReference type="Pfam" id="PF02945">
    <property type="entry name" value="Endonuclease_7"/>
    <property type="match status" value="1"/>
</dbReference>
<dbReference type="SUPFAM" id="SSF54060">
    <property type="entry name" value="His-Me finger endonucleases"/>
    <property type="match status" value="1"/>
</dbReference>
<dbReference type="EMBL" id="CP070496">
    <property type="protein sequence ID" value="QSB03967.1"/>
    <property type="molecule type" value="Genomic_DNA"/>
</dbReference>
<dbReference type="AlphaFoldDB" id="A0A895XGG8"/>
<keyword evidence="2" id="KW-1185">Reference proteome</keyword>
<dbReference type="InterPro" id="IPR044925">
    <property type="entry name" value="His-Me_finger_sf"/>
</dbReference>
<proteinExistence type="predicted"/>
<organism evidence="1 2">
    <name type="scientific">Natronoglycomyces albus</name>
    <dbReference type="NCBI Taxonomy" id="2811108"/>
    <lineage>
        <taxon>Bacteria</taxon>
        <taxon>Bacillati</taxon>
        <taxon>Actinomycetota</taxon>
        <taxon>Actinomycetes</taxon>
        <taxon>Glycomycetales</taxon>
        <taxon>Glycomycetaceae</taxon>
        <taxon>Natronoglycomyces</taxon>
    </lineage>
</organism>
<dbReference type="Gene3D" id="3.40.1800.10">
    <property type="entry name" value="His-Me finger endonucleases"/>
    <property type="match status" value="1"/>
</dbReference>
<sequence length="443" mass="50601">MVKKRDKNLPTKVLSTAAAAPLPMWHKPNDETSELIRIAGNFESYFDSTESTQIYYQPPQTDQTTVENTCNYAVDLSSIYKMLDAIEDGKTTSSDLKQQLAAVISGSYPLSRCCPQCDNIFEEHADAVKRHKAELDRRERIRNERAAHDYLLEIRHSYLSAQVIVHTGICTNVDIKDPTAPMERHKYGSDRYHQQVQVYDPNALQEYDLISRSELQERFSPFIECYHNTRGSTVFNSFLSVHFCPKCAPDGRSTRENPTELFYPYCWSWKRPRCQISIHTDSGHVKSMKAWHGGSCAICGVKPEKLDLDHDHDSGLIRGFLCRSCNAREARSQDEVFVRYRHRNPASILGLKIVYSKSISRHTQYPRPSYGISRCKPRFELTATERPRVGSSNSLFDMPLYCTLGETHNRPHAPARLRSTPGLIIRCTYDRNGHKVMASTKAG</sequence>
<gene>
    <name evidence="1" type="ORF">JQS30_09025</name>
</gene>
<protein>
    <submittedName>
        <fullName evidence="1">Uncharacterized protein</fullName>
    </submittedName>
</protein>
<accession>A0A895XGG8</accession>
<evidence type="ECO:0000313" key="1">
    <source>
        <dbReference type="EMBL" id="QSB03967.1"/>
    </source>
</evidence>
<reference evidence="1" key="1">
    <citation type="submission" date="2021-02" db="EMBL/GenBank/DDBJ databases">
        <title>Natronoglycomyces albus gen. nov., sp. nov, a haloalkaliphilic actinobacterium from a soda solonchak soil.</title>
        <authorList>
            <person name="Sorokin D.Y."/>
            <person name="Khijniak T.V."/>
            <person name="Zakharycheva A.P."/>
            <person name="Boueva O.V."/>
            <person name="Ariskina E.V."/>
            <person name="Hahnke R.L."/>
            <person name="Bunk B."/>
            <person name="Sproer C."/>
            <person name="Schumann P."/>
            <person name="Evtushenko L.I."/>
            <person name="Kublanov I.V."/>
        </authorList>
    </citation>
    <scope>NUCLEOTIDE SEQUENCE</scope>
    <source>
        <strain evidence="1">DSM 106290</strain>
    </source>
</reference>
<name>A0A895XGG8_9ACTN</name>
<dbReference type="InterPro" id="IPR038563">
    <property type="entry name" value="Endonuclease_7_sf"/>
</dbReference>
<dbReference type="InterPro" id="IPR004211">
    <property type="entry name" value="Endonuclease_7"/>
</dbReference>
<dbReference type="KEGG" id="nav:JQS30_09025"/>
<dbReference type="Proteomes" id="UP000662939">
    <property type="component" value="Chromosome"/>
</dbReference>
<evidence type="ECO:0000313" key="2">
    <source>
        <dbReference type="Proteomes" id="UP000662939"/>
    </source>
</evidence>